<sequence>MNSTKLTVRAITSKRKNERTSKQSENPIIKQQQFGENSNCGLTSVKPIKRRNFFGNIYAEIDVACDKQPDGMNIIAHAKLIPHPAQDISHGICTVLDAGEVITLEVAGPALVVGRSCEEIVEKASSLFEPGFVHVTAEPSLASRQIDLLNGLYRMHMDTH</sequence>
<dbReference type="AlphaFoldDB" id="G7YM06"/>
<reference evidence="1" key="1">
    <citation type="journal article" date="2011" name="Genome Biol.">
        <title>The draft genome of the carcinogenic human liver fluke Clonorchis sinensis.</title>
        <authorList>
            <person name="Wang X."/>
            <person name="Chen W."/>
            <person name="Huang Y."/>
            <person name="Sun J."/>
            <person name="Men J."/>
            <person name="Liu H."/>
            <person name="Luo F."/>
            <person name="Guo L."/>
            <person name="Lv X."/>
            <person name="Deng C."/>
            <person name="Zhou C."/>
            <person name="Fan Y."/>
            <person name="Li X."/>
            <person name="Huang L."/>
            <person name="Hu Y."/>
            <person name="Liang C."/>
            <person name="Hu X."/>
            <person name="Xu J."/>
            <person name="Yu X."/>
        </authorList>
    </citation>
    <scope>NUCLEOTIDE SEQUENCE [LARGE SCALE GENOMIC DNA]</scope>
    <source>
        <strain evidence="1">Henan</strain>
    </source>
</reference>
<proteinExistence type="predicted"/>
<dbReference type="InterPro" id="IPR036850">
    <property type="entry name" value="NDK-like_dom_sf"/>
</dbReference>
<evidence type="ECO:0000313" key="2">
    <source>
        <dbReference type="Proteomes" id="UP000008909"/>
    </source>
</evidence>
<name>G7YM06_CLOSI</name>
<organism evidence="1 2">
    <name type="scientific">Clonorchis sinensis</name>
    <name type="common">Chinese liver fluke</name>
    <dbReference type="NCBI Taxonomy" id="79923"/>
    <lineage>
        <taxon>Eukaryota</taxon>
        <taxon>Metazoa</taxon>
        <taxon>Spiralia</taxon>
        <taxon>Lophotrochozoa</taxon>
        <taxon>Platyhelminthes</taxon>
        <taxon>Trematoda</taxon>
        <taxon>Digenea</taxon>
        <taxon>Opisthorchiida</taxon>
        <taxon>Opisthorchiata</taxon>
        <taxon>Opisthorchiidae</taxon>
        <taxon>Clonorchis</taxon>
    </lineage>
</organism>
<dbReference type="Proteomes" id="UP000008909">
    <property type="component" value="Unassembled WGS sequence"/>
</dbReference>
<protein>
    <submittedName>
        <fullName evidence="1">Uncharacterized protein</fullName>
    </submittedName>
</protein>
<dbReference type="EMBL" id="DF143675">
    <property type="protein sequence ID" value="GAA53987.1"/>
    <property type="molecule type" value="Genomic_DNA"/>
</dbReference>
<gene>
    <name evidence="1" type="ORF">CLF_111812</name>
</gene>
<keyword evidence="2" id="KW-1185">Reference proteome</keyword>
<dbReference type="Gene3D" id="3.30.70.141">
    <property type="entry name" value="Nucleoside diphosphate kinase-like domain"/>
    <property type="match status" value="1"/>
</dbReference>
<evidence type="ECO:0000313" key="1">
    <source>
        <dbReference type="EMBL" id="GAA53987.1"/>
    </source>
</evidence>
<accession>G7YM06</accession>
<reference key="2">
    <citation type="submission" date="2011-10" db="EMBL/GenBank/DDBJ databases">
        <title>The genome and transcriptome sequence of Clonorchis sinensis provide insights into the carcinogenic liver fluke.</title>
        <authorList>
            <person name="Wang X."/>
            <person name="Huang Y."/>
            <person name="Chen W."/>
            <person name="Liu H."/>
            <person name="Guo L."/>
            <person name="Chen Y."/>
            <person name="Luo F."/>
            <person name="Zhou W."/>
            <person name="Sun J."/>
            <person name="Mao Q."/>
            <person name="Liang P."/>
            <person name="Zhou C."/>
            <person name="Tian Y."/>
            <person name="Men J."/>
            <person name="Lv X."/>
            <person name="Huang L."/>
            <person name="Zhou J."/>
            <person name="Hu Y."/>
            <person name="Li R."/>
            <person name="Zhang F."/>
            <person name="Lei H."/>
            <person name="Li X."/>
            <person name="Hu X."/>
            <person name="Liang C."/>
            <person name="Xu J."/>
            <person name="Wu Z."/>
            <person name="Yu X."/>
        </authorList>
    </citation>
    <scope>NUCLEOTIDE SEQUENCE</scope>
    <source>
        <strain>Henan</strain>
    </source>
</reference>